<dbReference type="STRING" id="4781.A0A0P1ASP9"/>
<dbReference type="EMBL" id="CCYD01001538">
    <property type="protein sequence ID" value="CEG45064.1"/>
    <property type="molecule type" value="Genomic_DNA"/>
</dbReference>
<dbReference type="GO" id="GO:0003964">
    <property type="term" value="F:RNA-directed DNA polymerase activity"/>
    <property type="evidence" value="ECO:0007669"/>
    <property type="project" value="UniProtKB-KW"/>
</dbReference>
<keyword evidence="2" id="KW-0548">Nucleotidyltransferase</keyword>
<evidence type="ECO:0000313" key="3">
    <source>
        <dbReference type="Proteomes" id="UP000054928"/>
    </source>
</evidence>
<proteinExistence type="predicted"/>
<evidence type="ECO:0000256" key="1">
    <source>
        <dbReference type="SAM" id="MobiDB-lite"/>
    </source>
</evidence>
<dbReference type="Proteomes" id="UP000054928">
    <property type="component" value="Unassembled WGS sequence"/>
</dbReference>
<accession>A0A0P1ASP9</accession>
<keyword evidence="3" id="KW-1185">Reference proteome</keyword>
<reference evidence="3" key="1">
    <citation type="submission" date="2014-09" db="EMBL/GenBank/DDBJ databases">
        <authorList>
            <person name="Sharma Rahul"/>
            <person name="Thines Marco"/>
        </authorList>
    </citation>
    <scope>NUCLEOTIDE SEQUENCE [LARGE SCALE GENOMIC DNA]</scope>
</reference>
<feature type="compositionally biased region" description="Basic and acidic residues" evidence="1">
    <location>
        <begin position="8"/>
        <end position="27"/>
    </location>
</feature>
<organism evidence="2 3">
    <name type="scientific">Plasmopara halstedii</name>
    <name type="common">Downy mildew of sunflower</name>
    <dbReference type="NCBI Taxonomy" id="4781"/>
    <lineage>
        <taxon>Eukaryota</taxon>
        <taxon>Sar</taxon>
        <taxon>Stramenopiles</taxon>
        <taxon>Oomycota</taxon>
        <taxon>Peronosporomycetes</taxon>
        <taxon>Peronosporales</taxon>
        <taxon>Peronosporaceae</taxon>
        <taxon>Plasmopara</taxon>
    </lineage>
</organism>
<name>A0A0P1ASP9_PLAHL</name>
<dbReference type="GeneID" id="36396446"/>
<keyword evidence="2" id="KW-0695">RNA-directed DNA polymerase</keyword>
<dbReference type="AlphaFoldDB" id="A0A0P1ASP9"/>
<dbReference type="RefSeq" id="XP_024581433.1">
    <property type="nucleotide sequence ID" value="XM_024715767.1"/>
</dbReference>
<evidence type="ECO:0000313" key="2">
    <source>
        <dbReference type="EMBL" id="CEG45064.1"/>
    </source>
</evidence>
<protein>
    <submittedName>
        <fullName evidence="2">FOG: Transposon-encoded proteins with TYA, reverse transcriptase, integrase domains in various combinations</fullName>
    </submittedName>
</protein>
<sequence length="171" mass="19418">MLPSSDNVRSEGRASDKGGDDNEPHNDLLVGEKTEKQLQTEHNALDLHFMVKWLGDVKFMLGMEVKHDRTEGKLVIRQTQFNLGLLEQFGQDANSVRNPKIRRQYSDNTHAHLDSKTKNRELIGSMLHIVNATHPDISIALSILSQYLDDPREMDCRAAIRVLRHLEAIGI</sequence>
<feature type="region of interest" description="Disordered" evidence="1">
    <location>
        <begin position="1"/>
        <end position="27"/>
    </location>
</feature>
<dbReference type="OrthoDB" id="149341at2759"/>
<keyword evidence="2" id="KW-0808">Transferase</keyword>